<dbReference type="STRING" id="44252.DJ90_6391"/>
<organism evidence="2 3">
    <name type="scientific">Paenibacillus macerans</name>
    <name type="common">Bacillus macerans</name>
    <dbReference type="NCBI Taxonomy" id="44252"/>
    <lineage>
        <taxon>Bacteria</taxon>
        <taxon>Bacillati</taxon>
        <taxon>Bacillota</taxon>
        <taxon>Bacilli</taxon>
        <taxon>Bacillales</taxon>
        <taxon>Paenibacillaceae</taxon>
        <taxon>Paenibacillus</taxon>
    </lineage>
</organism>
<reference evidence="2 3" key="1">
    <citation type="submission" date="2014-04" db="EMBL/GenBank/DDBJ databases">
        <authorList>
            <person name="Bishop-Lilly K.A."/>
            <person name="Broomall S.M."/>
            <person name="Chain P.S."/>
            <person name="Chertkov O."/>
            <person name="Coyne S.R."/>
            <person name="Daligault H.E."/>
            <person name="Davenport K.W."/>
            <person name="Erkkila T."/>
            <person name="Frey K.G."/>
            <person name="Gibbons H.S."/>
            <person name="Gu W."/>
            <person name="Jaissle J."/>
            <person name="Johnson S.L."/>
            <person name="Koroleva G.I."/>
            <person name="Ladner J.T."/>
            <person name="Lo C.-C."/>
            <person name="Minogue T.D."/>
            <person name="Munk C."/>
            <person name="Palacios G.F."/>
            <person name="Redden C.L."/>
            <person name="Rosenzweig C.N."/>
            <person name="Scholz M.B."/>
            <person name="Teshima H."/>
            <person name="Xu Y."/>
        </authorList>
    </citation>
    <scope>NUCLEOTIDE SEQUENCE [LARGE SCALE GENOMIC DNA]</scope>
    <source>
        <strain evidence="2 3">8244</strain>
    </source>
</reference>
<gene>
    <name evidence="2" type="ORF">DJ90_6391</name>
</gene>
<evidence type="ECO:0000256" key="1">
    <source>
        <dbReference type="SAM" id="MobiDB-lite"/>
    </source>
</evidence>
<dbReference type="Proteomes" id="UP000029278">
    <property type="component" value="Unassembled WGS sequence"/>
</dbReference>
<feature type="region of interest" description="Disordered" evidence="1">
    <location>
        <begin position="41"/>
        <end position="122"/>
    </location>
</feature>
<proteinExistence type="predicted"/>
<dbReference type="EMBL" id="JMQA01000058">
    <property type="protein sequence ID" value="KFM90528.1"/>
    <property type="molecule type" value="Genomic_DNA"/>
</dbReference>
<evidence type="ECO:0000313" key="2">
    <source>
        <dbReference type="EMBL" id="KFM90528.1"/>
    </source>
</evidence>
<dbReference type="AlphaFoldDB" id="A0A090XVN7"/>
<evidence type="ECO:0000313" key="3">
    <source>
        <dbReference type="Proteomes" id="UP000029278"/>
    </source>
</evidence>
<sequence>MYLHFNQPAEAMAGFPICFEARGEFHEYRAVAAQYDGKCPGGGTQNSGTENRAGGPRNGFVRIRKRSGSRHSGAGREAARRVGNTDAPGGNDFAAGSAGIQRRAGGAEADEFPSGRRAVGGFPGQSVAIIRTGRYGDEPRAAAVDAKKRFAVDEGERIADLAGVRAKAGRRTAVGVDSGGRHRF</sequence>
<accession>A0A090XVN7</accession>
<keyword evidence="3" id="KW-1185">Reference proteome</keyword>
<protein>
    <submittedName>
        <fullName evidence="2">Putative ribonuclease</fullName>
    </submittedName>
</protein>
<comment type="caution">
    <text evidence="2">The sequence shown here is derived from an EMBL/GenBank/DDBJ whole genome shotgun (WGS) entry which is preliminary data.</text>
</comment>
<dbReference type="HOGENOM" id="CLU_1466831_0_0_9"/>
<name>A0A090XVN7_PAEMA</name>